<dbReference type="KEGG" id="mgg:MPLG2_0520"/>
<accession>A0A2N9JDS3</accession>
<dbReference type="EMBL" id="LT985188">
    <property type="protein sequence ID" value="SPD85556.1"/>
    <property type="molecule type" value="Genomic_DNA"/>
</dbReference>
<gene>
    <name evidence="2" type="ORF">MPLG2_0520</name>
</gene>
<evidence type="ECO:0000313" key="2">
    <source>
        <dbReference type="EMBL" id="SPD85556.1"/>
    </source>
</evidence>
<dbReference type="Proteomes" id="UP000238164">
    <property type="component" value="Chromosome 1"/>
</dbReference>
<dbReference type="AlphaFoldDB" id="A0A2N9JDS3"/>
<evidence type="ECO:0000259" key="1">
    <source>
        <dbReference type="Pfam" id="PF14751"/>
    </source>
</evidence>
<dbReference type="Pfam" id="PF14751">
    <property type="entry name" value="DUF4474"/>
    <property type="match status" value="1"/>
</dbReference>
<organism evidence="2 3">
    <name type="scientific">Micropruina glycogenica</name>
    <dbReference type="NCBI Taxonomy" id="75385"/>
    <lineage>
        <taxon>Bacteria</taxon>
        <taxon>Bacillati</taxon>
        <taxon>Actinomycetota</taxon>
        <taxon>Actinomycetes</taxon>
        <taxon>Propionibacteriales</taxon>
        <taxon>Nocardioidaceae</taxon>
        <taxon>Micropruina</taxon>
    </lineage>
</organism>
<evidence type="ECO:0000313" key="3">
    <source>
        <dbReference type="Proteomes" id="UP000238164"/>
    </source>
</evidence>
<reference evidence="2 3" key="1">
    <citation type="submission" date="2018-02" db="EMBL/GenBank/DDBJ databases">
        <authorList>
            <person name="Cohen D.B."/>
            <person name="Kent A.D."/>
        </authorList>
    </citation>
    <scope>NUCLEOTIDE SEQUENCE [LARGE SCALE GENOMIC DNA]</scope>
    <source>
        <strain evidence="2">1</strain>
    </source>
</reference>
<keyword evidence="3" id="KW-1185">Reference proteome</keyword>
<sequence length="260" mass="28736">MLCPHSQPDQPAADWWLTGFRWGVLSDASEPSVDLAITLKDGVMCQAFLGGIAGCDYRNLRVDGTTVSFTFSRPFAPQTPRTPVEVAAIEEANSAVVSAYQAEGFPSSDPNVVDAEFLDVAVPQHAAHGRLLRLGREASWRANSACRSEPWSVASRPPSTSPRRLSRAVVERRRFGLRCLGRPDRELLGAAPRLRLLRRDRQHRRCERSGAAKRERIRRQFRGGSADLDSAGHGCAVGAARPQAEHSRVGRHHPIWLFQC</sequence>
<protein>
    <recommendedName>
        <fullName evidence="1">DUF4474 domain-containing protein</fullName>
    </recommendedName>
</protein>
<feature type="domain" description="DUF4474" evidence="1">
    <location>
        <begin position="13"/>
        <end position="101"/>
    </location>
</feature>
<name>A0A2N9JDS3_9ACTN</name>
<proteinExistence type="predicted"/>
<dbReference type="InterPro" id="IPR029322">
    <property type="entry name" value="DUF4474"/>
</dbReference>